<name>A0A812N2A1_9DINO</name>
<proteinExistence type="predicted"/>
<evidence type="ECO:0000313" key="2">
    <source>
        <dbReference type="Proteomes" id="UP000604046"/>
    </source>
</evidence>
<dbReference type="Proteomes" id="UP000604046">
    <property type="component" value="Unassembled WGS sequence"/>
</dbReference>
<sequence length="186" mass="20728">MAAKENRASKDSAAKRNVVCGTLALWHFVAEEFVHYKCYVQSGMFHPQYFVRSHRYSVACATGSLMESTTYAKLKRDTIREYRLSACKDEEDYEYEDLEEKQRAIPLKDLKDKNHLANGTRDTWLGLLGLDALEAGDLDAGAPPGSLIVHLEGGVVMRVHKSGGSMTKSPPKKVSKYAFALSARLP</sequence>
<reference evidence="1" key="1">
    <citation type="submission" date="2021-02" db="EMBL/GenBank/DDBJ databases">
        <authorList>
            <person name="Dougan E. K."/>
            <person name="Rhodes N."/>
            <person name="Thang M."/>
            <person name="Chan C."/>
        </authorList>
    </citation>
    <scope>NUCLEOTIDE SEQUENCE</scope>
</reference>
<evidence type="ECO:0000313" key="1">
    <source>
        <dbReference type="EMBL" id="CAE7283659.1"/>
    </source>
</evidence>
<gene>
    <name evidence="1" type="ORF">SNAT2548_LOCUS15034</name>
</gene>
<comment type="caution">
    <text evidence="1">The sequence shown here is derived from an EMBL/GenBank/DDBJ whole genome shotgun (WGS) entry which is preliminary data.</text>
</comment>
<accession>A0A812N2A1</accession>
<organism evidence="1 2">
    <name type="scientific">Symbiodinium natans</name>
    <dbReference type="NCBI Taxonomy" id="878477"/>
    <lineage>
        <taxon>Eukaryota</taxon>
        <taxon>Sar</taxon>
        <taxon>Alveolata</taxon>
        <taxon>Dinophyceae</taxon>
        <taxon>Suessiales</taxon>
        <taxon>Symbiodiniaceae</taxon>
        <taxon>Symbiodinium</taxon>
    </lineage>
</organism>
<dbReference type="AlphaFoldDB" id="A0A812N2A1"/>
<dbReference type="EMBL" id="CAJNDS010001835">
    <property type="protein sequence ID" value="CAE7283659.1"/>
    <property type="molecule type" value="Genomic_DNA"/>
</dbReference>
<protein>
    <submittedName>
        <fullName evidence="1">Uncharacterized protein</fullName>
    </submittedName>
</protein>
<keyword evidence="2" id="KW-1185">Reference proteome</keyword>